<dbReference type="Pfam" id="PF14238">
    <property type="entry name" value="DUF4340"/>
    <property type="match status" value="1"/>
</dbReference>
<gene>
    <name evidence="2" type="ORF">SAMN04488109_3557</name>
</gene>
<evidence type="ECO:0000259" key="1">
    <source>
        <dbReference type="Pfam" id="PF14238"/>
    </source>
</evidence>
<dbReference type="OrthoDB" id="976966at2"/>
<proteinExistence type="predicted"/>
<keyword evidence="3" id="KW-1185">Reference proteome</keyword>
<feature type="domain" description="DUF4340" evidence="1">
    <location>
        <begin position="69"/>
        <end position="239"/>
    </location>
</feature>
<evidence type="ECO:0000313" key="3">
    <source>
        <dbReference type="Proteomes" id="UP000184212"/>
    </source>
</evidence>
<evidence type="ECO:0000313" key="2">
    <source>
        <dbReference type="EMBL" id="SHH29293.1"/>
    </source>
</evidence>
<protein>
    <recommendedName>
        <fullName evidence="1">DUF4340 domain-containing protein</fullName>
    </recommendedName>
</protein>
<dbReference type="RefSeq" id="WP_073136517.1">
    <property type="nucleotide sequence ID" value="NZ_FQWQ01000002.1"/>
</dbReference>
<dbReference type="STRING" id="947013.SAMN04488109_3557"/>
<reference evidence="2 3" key="1">
    <citation type="submission" date="2016-11" db="EMBL/GenBank/DDBJ databases">
        <authorList>
            <person name="Jaros S."/>
            <person name="Januszkiewicz K."/>
            <person name="Wedrychowicz H."/>
        </authorList>
    </citation>
    <scope>NUCLEOTIDE SEQUENCE [LARGE SCALE GENOMIC DNA]</scope>
    <source>
        <strain evidence="2 3">DSM 24574</strain>
    </source>
</reference>
<dbReference type="Proteomes" id="UP000184212">
    <property type="component" value="Unassembled WGS sequence"/>
</dbReference>
<accession>A0A1M5RTX4</accession>
<dbReference type="AlphaFoldDB" id="A0A1M5RTX4"/>
<sequence length="309" mass="34740">MQEKRNKRLLILLVVLVVATVATAWLTREERTFEVDKNLFKGYDLKTIEAVTLTSKTGSVQLKYNGSRWKVNDRYDADRNMIEVLLATLLQAEPKRPVAAALKDSVSALVKDRGVKIVLQAGGKPVETFYSGGIQAKNQTYFSKENGEPYLVTIPGYRVYVAGIFELPESGWRNKLVFGFNWRNFQRLETEFPSKPSDNFAVALQDRFFTVQGLSQADTTKLNDYLDAVSLLTVDEFVPASGVLDSLSQTPAVMTVRVKDIGKKEYVLSLYAPRAVHGPFQGLIDGEQWALIAEDKVIPILRPRHFFGK</sequence>
<name>A0A1M5RTX4_9BACT</name>
<dbReference type="EMBL" id="FQWQ01000002">
    <property type="protein sequence ID" value="SHH29293.1"/>
    <property type="molecule type" value="Genomic_DNA"/>
</dbReference>
<dbReference type="InterPro" id="IPR025641">
    <property type="entry name" value="DUF4340"/>
</dbReference>
<organism evidence="2 3">
    <name type="scientific">Chryseolinea serpens</name>
    <dbReference type="NCBI Taxonomy" id="947013"/>
    <lineage>
        <taxon>Bacteria</taxon>
        <taxon>Pseudomonadati</taxon>
        <taxon>Bacteroidota</taxon>
        <taxon>Cytophagia</taxon>
        <taxon>Cytophagales</taxon>
        <taxon>Fulvivirgaceae</taxon>
        <taxon>Chryseolinea</taxon>
    </lineage>
</organism>